<accession>A0A914WS48</accession>
<dbReference type="Proteomes" id="UP000887566">
    <property type="component" value="Unplaced"/>
</dbReference>
<feature type="region of interest" description="Disordered" evidence="1">
    <location>
        <begin position="52"/>
        <end position="92"/>
    </location>
</feature>
<organism evidence="2 3">
    <name type="scientific">Plectus sambesii</name>
    <dbReference type="NCBI Taxonomy" id="2011161"/>
    <lineage>
        <taxon>Eukaryota</taxon>
        <taxon>Metazoa</taxon>
        <taxon>Ecdysozoa</taxon>
        <taxon>Nematoda</taxon>
        <taxon>Chromadorea</taxon>
        <taxon>Plectida</taxon>
        <taxon>Plectina</taxon>
        <taxon>Plectoidea</taxon>
        <taxon>Plectidae</taxon>
        <taxon>Plectus</taxon>
    </lineage>
</organism>
<feature type="region of interest" description="Disordered" evidence="1">
    <location>
        <begin position="1"/>
        <end position="20"/>
    </location>
</feature>
<protein>
    <submittedName>
        <fullName evidence="3">Uncharacterized protein</fullName>
    </submittedName>
</protein>
<evidence type="ECO:0000313" key="3">
    <source>
        <dbReference type="WBParaSite" id="PSAMB.scaffold4939size13103.g25560.t1"/>
    </source>
</evidence>
<evidence type="ECO:0000313" key="2">
    <source>
        <dbReference type="Proteomes" id="UP000887566"/>
    </source>
</evidence>
<reference evidence="3" key="1">
    <citation type="submission" date="2022-11" db="UniProtKB">
        <authorList>
            <consortium name="WormBaseParasite"/>
        </authorList>
    </citation>
    <scope>IDENTIFICATION</scope>
</reference>
<keyword evidence="2" id="KW-1185">Reference proteome</keyword>
<evidence type="ECO:0000256" key="1">
    <source>
        <dbReference type="SAM" id="MobiDB-lite"/>
    </source>
</evidence>
<name>A0A914WS48_9BILA</name>
<proteinExistence type="predicted"/>
<dbReference type="AlphaFoldDB" id="A0A914WS48"/>
<dbReference type="WBParaSite" id="PSAMB.scaffold4939size13103.g25560.t1">
    <property type="protein sequence ID" value="PSAMB.scaffold4939size13103.g25560.t1"/>
    <property type="gene ID" value="PSAMB.scaffold4939size13103.g25560"/>
</dbReference>
<sequence length="92" mass="10411">MLRPTQGPTAPPIRSVPLPPPHWQPYWRACPLHPRRVNLTCEAEQVRDAQRFAQGLPPYGRRAAERMRTAARTPTVQSTGAAHLCRHGTWEP</sequence>